<organism evidence="1 2">
    <name type="scientific">Trichinella pseudospiralis</name>
    <name type="common">Parasitic roundworm</name>
    <dbReference type="NCBI Taxonomy" id="6337"/>
    <lineage>
        <taxon>Eukaryota</taxon>
        <taxon>Metazoa</taxon>
        <taxon>Ecdysozoa</taxon>
        <taxon>Nematoda</taxon>
        <taxon>Enoplea</taxon>
        <taxon>Dorylaimia</taxon>
        <taxon>Trichinellida</taxon>
        <taxon>Trichinellidae</taxon>
        <taxon>Trichinella</taxon>
    </lineage>
</organism>
<accession>A0A0V1FNG0</accession>
<evidence type="ECO:0000313" key="2">
    <source>
        <dbReference type="Proteomes" id="UP000054995"/>
    </source>
</evidence>
<evidence type="ECO:0000313" key="1">
    <source>
        <dbReference type="EMBL" id="KRY87560.1"/>
    </source>
</evidence>
<dbReference type="AlphaFoldDB" id="A0A0V1FNG0"/>
<dbReference type="Proteomes" id="UP000054995">
    <property type="component" value="Unassembled WGS sequence"/>
</dbReference>
<keyword evidence="2" id="KW-1185">Reference proteome</keyword>
<name>A0A0V1FNG0_TRIPS</name>
<sequence length="122" mass="13848">MHHSLTNHILIFDIEADIKLLAQSDLLPVVRYFKTCIVKQKPRRLTSVCDFKIIIILDTRLFFSCLPSCTSSVQLVDRGYQNVQCCGIARVFPAEITAGYQNSTLGRRWCSHVSQKSSCRLA</sequence>
<gene>
    <name evidence="1" type="ORF">T4D_1012</name>
</gene>
<reference evidence="1 2" key="1">
    <citation type="submission" date="2015-01" db="EMBL/GenBank/DDBJ databases">
        <title>Evolution of Trichinella species and genotypes.</title>
        <authorList>
            <person name="Korhonen P.K."/>
            <person name="Edoardo P."/>
            <person name="Giuseppe L.R."/>
            <person name="Gasser R.B."/>
        </authorList>
    </citation>
    <scope>NUCLEOTIDE SEQUENCE [LARGE SCALE GENOMIC DNA]</scope>
    <source>
        <strain evidence="1">ISS470</strain>
    </source>
</reference>
<dbReference type="EMBL" id="JYDT01000054">
    <property type="protein sequence ID" value="KRY87560.1"/>
    <property type="molecule type" value="Genomic_DNA"/>
</dbReference>
<protein>
    <submittedName>
        <fullName evidence="1">Uncharacterized protein</fullName>
    </submittedName>
</protein>
<proteinExistence type="predicted"/>
<comment type="caution">
    <text evidence="1">The sequence shown here is derived from an EMBL/GenBank/DDBJ whole genome shotgun (WGS) entry which is preliminary data.</text>
</comment>